<comment type="caution">
    <text evidence="1">The sequence shown here is derived from an EMBL/GenBank/DDBJ whole genome shotgun (WGS) entry which is preliminary data.</text>
</comment>
<feature type="non-terminal residue" evidence="1">
    <location>
        <position position="1"/>
    </location>
</feature>
<sequence>SIFGDVLLRAPDVEKQVPLSLKAKRASIKSEDAKKAAFVYHFITNEYDD</sequence>
<proteinExistence type="predicted"/>
<name>A0ABD3XBB2_SINWO</name>
<reference evidence="1 2" key="1">
    <citation type="submission" date="2024-11" db="EMBL/GenBank/DDBJ databases">
        <title>Chromosome-level genome assembly of the freshwater bivalve Anodonta woodiana.</title>
        <authorList>
            <person name="Chen X."/>
        </authorList>
    </citation>
    <scope>NUCLEOTIDE SEQUENCE [LARGE SCALE GENOMIC DNA]</scope>
    <source>
        <strain evidence="1">MN2024</strain>
        <tissue evidence="1">Gills</tissue>
    </source>
</reference>
<organism evidence="1 2">
    <name type="scientific">Sinanodonta woodiana</name>
    <name type="common">Chinese pond mussel</name>
    <name type="synonym">Anodonta woodiana</name>
    <dbReference type="NCBI Taxonomy" id="1069815"/>
    <lineage>
        <taxon>Eukaryota</taxon>
        <taxon>Metazoa</taxon>
        <taxon>Spiralia</taxon>
        <taxon>Lophotrochozoa</taxon>
        <taxon>Mollusca</taxon>
        <taxon>Bivalvia</taxon>
        <taxon>Autobranchia</taxon>
        <taxon>Heteroconchia</taxon>
        <taxon>Palaeoheterodonta</taxon>
        <taxon>Unionida</taxon>
        <taxon>Unionoidea</taxon>
        <taxon>Unionidae</taxon>
        <taxon>Unioninae</taxon>
        <taxon>Sinanodonta</taxon>
    </lineage>
</organism>
<dbReference type="EMBL" id="JBJQND010000003">
    <property type="protein sequence ID" value="KAL3882148.1"/>
    <property type="molecule type" value="Genomic_DNA"/>
</dbReference>
<evidence type="ECO:0000313" key="1">
    <source>
        <dbReference type="EMBL" id="KAL3882148.1"/>
    </source>
</evidence>
<protein>
    <submittedName>
        <fullName evidence="1">Uncharacterized protein</fullName>
    </submittedName>
</protein>
<keyword evidence="2" id="KW-1185">Reference proteome</keyword>
<gene>
    <name evidence="1" type="ORF">ACJMK2_028519</name>
</gene>
<evidence type="ECO:0000313" key="2">
    <source>
        <dbReference type="Proteomes" id="UP001634394"/>
    </source>
</evidence>
<dbReference type="Proteomes" id="UP001634394">
    <property type="component" value="Unassembled WGS sequence"/>
</dbReference>
<accession>A0ABD3XBB2</accession>
<dbReference type="AlphaFoldDB" id="A0ABD3XBB2"/>